<feature type="transmembrane region" description="Helical" evidence="5">
    <location>
        <begin position="254"/>
        <end position="274"/>
    </location>
</feature>
<comment type="caution">
    <text evidence="7">The sequence shown here is derived from an EMBL/GenBank/DDBJ whole genome shotgun (WGS) entry which is preliminary data.</text>
</comment>
<dbReference type="Proteomes" id="UP001149074">
    <property type="component" value="Unassembled WGS sequence"/>
</dbReference>
<evidence type="ECO:0000313" key="8">
    <source>
        <dbReference type="Proteomes" id="UP001149074"/>
    </source>
</evidence>
<feature type="transmembrane region" description="Helical" evidence="5">
    <location>
        <begin position="49"/>
        <end position="74"/>
    </location>
</feature>
<evidence type="ECO:0000313" key="7">
    <source>
        <dbReference type="EMBL" id="KAJ5094924.1"/>
    </source>
</evidence>
<dbReference type="InterPro" id="IPR036259">
    <property type="entry name" value="MFS_trans_sf"/>
</dbReference>
<gene>
    <name evidence="7" type="ORF">N7532_007215</name>
</gene>
<dbReference type="FunFam" id="1.20.1250.20:FF:000340">
    <property type="entry name" value="MFS transporter, SHS family, lactate transporter"/>
    <property type="match status" value="1"/>
</dbReference>
<feature type="transmembrane region" description="Helical" evidence="5">
    <location>
        <begin position="294"/>
        <end position="315"/>
    </location>
</feature>
<evidence type="ECO:0000256" key="2">
    <source>
        <dbReference type="ARBA" id="ARBA00022692"/>
    </source>
</evidence>
<evidence type="ECO:0000256" key="5">
    <source>
        <dbReference type="SAM" id="Phobius"/>
    </source>
</evidence>
<feature type="transmembrane region" description="Helical" evidence="5">
    <location>
        <begin position="86"/>
        <end position="109"/>
    </location>
</feature>
<organism evidence="7 8">
    <name type="scientific">Penicillium argentinense</name>
    <dbReference type="NCBI Taxonomy" id="1131581"/>
    <lineage>
        <taxon>Eukaryota</taxon>
        <taxon>Fungi</taxon>
        <taxon>Dikarya</taxon>
        <taxon>Ascomycota</taxon>
        <taxon>Pezizomycotina</taxon>
        <taxon>Eurotiomycetes</taxon>
        <taxon>Eurotiomycetidae</taxon>
        <taxon>Eurotiales</taxon>
        <taxon>Aspergillaceae</taxon>
        <taxon>Penicillium</taxon>
    </lineage>
</organism>
<dbReference type="RefSeq" id="XP_056473074.1">
    <property type="nucleotide sequence ID" value="XM_056619708.1"/>
</dbReference>
<dbReference type="InterPro" id="IPR020846">
    <property type="entry name" value="MFS_dom"/>
</dbReference>
<evidence type="ECO:0000256" key="3">
    <source>
        <dbReference type="ARBA" id="ARBA00022989"/>
    </source>
</evidence>
<evidence type="ECO:0000256" key="1">
    <source>
        <dbReference type="ARBA" id="ARBA00004141"/>
    </source>
</evidence>
<sequence>MRNYMAAGWFYSPSQIGRYSVTRITSLKPPKNKIRNPVSVVRELTTHQWLMFFVGFLGWTWDAFDFFTVSLTVTEIAQDFDVSVTSVTWGITVTLMLRSVGALASGFFADRYGRKWPFIINLCFFIILELGSGFCQNLRQFLGVRALYGIAMGGLFGSAAATALEDLPYDARGVLSGFFEMGYAIGYLLAAAMYPPPVLIILFRLMLPETNYFQVMVAEREERSRQMQAENDQAHVTGFQSLLKYSRAAFKENWVLFIYLVILMTGFNACSHGSQDFYPTFLKDQVGFNANQVTIITVVGQAGAFAGANFFGYISTFFGRRSTMMVTCVIGGALVPSYVLPRDMSLIATVFWEQFCVGGVWGPIPIHLMEVCPPEFRSLMVGFTYQLGNLASSASATIQSTIGSKYPLPPTATNHKRFDYGTVMGIFLGAVWAYILFFLFWGPEMSAEERDDEAEAAKYLEQRRAEGASLAEIGVMRARGLDKLEGQAHDNVENGKEAFTEHVEC</sequence>
<reference evidence="7" key="1">
    <citation type="submission" date="2022-11" db="EMBL/GenBank/DDBJ databases">
        <authorList>
            <person name="Petersen C."/>
        </authorList>
    </citation>
    <scope>NUCLEOTIDE SEQUENCE</scope>
    <source>
        <strain evidence="7">IBT 30761</strain>
    </source>
</reference>
<comment type="subcellular location">
    <subcellularLocation>
        <location evidence="1">Membrane</location>
        <topology evidence="1">Multi-pass membrane protein</topology>
    </subcellularLocation>
</comment>
<proteinExistence type="predicted"/>
<keyword evidence="8" id="KW-1185">Reference proteome</keyword>
<dbReference type="OrthoDB" id="5296287at2759"/>
<dbReference type="GO" id="GO:0035879">
    <property type="term" value="P:plasma membrane lactate transport"/>
    <property type="evidence" value="ECO:0007669"/>
    <property type="project" value="TreeGrafter"/>
</dbReference>
<keyword evidence="2 5" id="KW-0812">Transmembrane</keyword>
<protein>
    <submittedName>
        <fullName evidence="7">Carboxylic acid transporter</fullName>
    </submittedName>
</protein>
<dbReference type="Gene3D" id="1.20.1250.20">
    <property type="entry name" value="MFS general substrate transporter like domains"/>
    <property type="match status" value="2"/>
</dbReference>
<keyword evidence="4 5" id="KW-0472">Membrane</keyword>
<dbReference type="GO" id="GO:0005886">
    <property type="term" value="C:plasma membrane"/>
    <property type="evidence" value="ECO:0007669"/>
    <property type="project" value="TreeGrafter"/>
</dbReference>
<feature type="transmembrane region" description="Helical" evidence="5">
    <location>
        <begin position="420"/>
        <end position="441"/>
    </location>
</feature>
<feature type="domain" description="Major facilitator superfamily (MFS) profile" evidence="6">
    <location>
        <begin position="51"/>
        <end position="446"/>
    </location>
</feature>
<dbReference type="AlphaFoldDB" id="A0A9W9F7I0"/>
<feature type="transmembrane region" description="Helical" evidence="5">
    <location>
        <begin position="184"/>
        <end position="207"/>
    </location>
</feature>
<dbReference type="PROSITE" id="PS50850">
    <property type="entry name" value="MFS"/>
    <property type="match status" value="1"/>
</dbReference>
<evidence type="ECO:0000256" key="4">
    <source>
        <dbReference type="ARBA" id="ARBA00023136"/>
    </source>
</evidence>
<keyword evidence="3 5" id="KW-1133">Transmembrane helix</keyword>
<evidence type="ECO:0000259" key="6">
    <source>
        <dbReference type="PROSITE" id="PS50850"/>
    </source>
</evidence>
<dbReference type="CDD" id="cd17316">
    <property type="entry name" value="MFS_SV2_like"/>
    <property type="match status" value="1"/>
</dbReference>
<accession>A0A9W9F7I0</accession>
<dbReference type="GeneID" id="81358687"/>
<dbReference type="EMBL" id="JAPQKI010000006">
    <property type="protein sequence ID" value="KAJ5094924.1"/>
    <property type="molecule type" value="Genomic_DNA"/>
</dbReference>
<dbReference type="InterPro" id="IPR011701">
    <property type="entry name" value="MFS"/>
</dbReference>
<dbReference type="PANTHER" id="PTHR23508:SF10">
    <property type="entry name" value="CARBOXYLIC ACID TRANSPORTER PROTEIN HOMOLOG"/>
    <property type="match status" value="1"/>
</dbReference>
<reference evidence="7" key="2">
    <citation type="journal article" date="2023" name="IMA Fungus">
        <title>Comparative genomic study of the Penicillium genus elucidates a diverse pangenome and 15 lateral gene transfer events.</title>
        <authorList>
            <person name="Petersen C."/>
            <person name="Sorensen T."/>
            <person name="Nielsen M.R."/>
            <person name="Sondergaard T.E."/>
            <person name="Sorensen J.L."/>
            <person name="Fitzpatrick D.A."/>
            <person name="Frisvad J.C."/>
            <person name="Nielsen K.L."/>
        </authorList>
    </citation>
    <scope>NUCLEOTIDE SEQUENCE</scope>
    <source>
        <strain evidence="7">IBT 30761</strain>
    </source>
</reference>
<dbReference type="PANTHER" id="PTHR23508">
    <property type="entry name" value="CARBOXYLIC ACID TRANSPORTER PROTEIN HOMOLOG"/>
    <property type="match status" value="1"/>
</dbReference>
<name>A0A9W9F7I0_9EURO</name>
<feature type="transmembrane region" description="Helical" evidence="5">
    <location>
        <begin position="146"/>
        <end position="164"/>
    </location>
</feature>
<dbReference type="SUPFAM" id="SSF103473">
    <property type="entry name" value="MFS general substrate transporter"/>
    <property type="match status" value="1"/>
</dbReference>
<dbReference type="GO" id="GO:0015355">
    <property type="term" value="F:secondary active monocarboxylate transmembrane transporter activity"/>
    <property type="evidence" value="ECO:0007669"/>
    <property type="project" value="TreeGrafter"/>
</dbReference>
<dbReference type="Pfam" id="PF07690">
    <property type="entry name" value="MFS_1"/>
    <property type="match status" value="1"/>
</dbReference>